<reference evidence="7 8" key="1">
    <citation type="journal article" date="2011" name="PLoS Genet.">
        <title>Genome sequencing and comparative transcriptomics of the model entomopathogenic fungi Metarhizium anisopliae and M. acridum.</title>
        <authorList>
            <person name="Gao Q."/>
            <person name="Jin K."/>
            <person name="Ying S.H."/>
            <person name="Zhang Y."/>
            <person name="Xiao G."/>
            <person name="Shang Y."/>
            <person name="Duan Z."/>
            <person name="Hu X."/>
            <person name="Xie X.Q."/>
            <person name="Zhou G."/>
            <person name="Peng G."/>
            <person name="Luo Z."/>
            <person name="Huang W."/>
            <person name="Wang B."/>
            <person name="Fang W."/>
            <person name="Wang S."/>
            <person name="Zhong Y."/>
            <person name="Ma L.J."/>
            <person name="St Leger R.J."/>
            <person name="Zhao G.P."/>
            <person name="Pei Y."/>
            <person name="Feng M.G."/>
            <person name="Xia Y."/>
            <person name="Wang C."/>
        </authorList>
    </citation>
    <scope>NUCLEOTIDE SEQUENCE [LARGE SCALE GENOMIC DNA]</scope>
    <source>
        <strain evidence="7 8">CQMa 102</strain>
    </source>
</reference>
<dbReference type="PROSITE" id="PS52019">
    <property type="entry name" value="PKS_MFAS_DH"/>
    <property type="match status" value="1"/>
</dbReference>
<name>E9E738_METAQ</name>
<keyword evidence="8" id="KW-1185">Reference proteome</keyword>
<keyword evidence="2" id="KW-0597">Phosphoprotein</keyword>
<dbReference type="InterPro" id="IPR042104">
    <property type="entry name" value="PKS_dehydratase_sf"/>
</dbReference>
<proteinExistence type="predicted"/>
<evidence type="ECO:0000259" key="6">
    <source>
        <dbReference type="PROSITE" id="PS52019"/>
    </source>
</evidence>
<evidence type="ECO:0000256" key="4">
    <source>
        <dbReference type="ARBA" id="ARBA00023268"/>
    </source>
</evidence>
<dbReference type="SUPFAM" id="SSF55048">
    <property type="entry name" value="Probable ACP-binding domain of malonyl-CoA ACP transacylase"/>
    <property type="match status" value="1"/>
</dbReference>
<dbReference type="OMA" id="MESSIWH"/>
<dbReference type="GO" id="GO:0004312">
    <property type="term" value="F:fatty acid synthase activity"/>
    <property type="evidence" value="ECO:0007669"/>
    <property type="project" value="TreeGrafter"/>
</dbReference>
<dbReference type="InterPro" id="IPR016036">
    <property type="entry name" value="Malonyl_transacylase_ACP-bd"/>
</dbReference>
<keyword evidence="4" id="KW-0511">Multifunctional enzyme</keyword>
<dbReference type="Gene3D" id="3.40.366.10">
    <property type="entry name" value="Malonyl-Coenzyme A Acyl Carrier Protein, domain 2"/>
    <property type="match status" value="2"/>
</dbReference>
<dbReference type="PANTHER" id="PTHR43775:SF20">
    <property type="entry name" value="HYBRID PKS-NRPS SYNTHETASE APDA"/>
    <property type="match status" value="1"/>
</dbReference>
<feature type="region of interest" description="C-terminal hotdog fold" evidence="5">
    <location>
        <begin position="440"/>
        <end position="594"/>
    </location>
</feature>
<dbReference type="InterPro" id="IPR014043">
    <property type="entry name" value="Acyl_transferase_dom"/>
</dbReference>
<protein>
    <submittedName>
        <fullName evidence="7">Putative PKS-NRPS protein</fullName>
    </submittedName>
</protein>
<gene>
    <name evidence="7" type="ORF">MAC_05686</name>
</gene>
<dbReference type="eggNOG" id="KOG1202">
    <property type="taxonomic scope" value="Eukaryota"/>
</dbReference>
<feature type="active site" description="Proton acceptor; for dehydratase activity" evidence="5">
    <location>
        <position position="360"/>
    </location>
</feature>
<dbReference type="HOGENOM" id="CLU_356427_0_0_1"/>
<feature type="active site" description="Proton donor; for dehydratase activity" evidence="5">
    <location>
        <position position="498"/>
    </location>
</feature>
<evidence type="ECO:0000256" key="5">
    <source>
        <dbReference type="PROSITE-ProRule" id="PRU01363"/>
    </source>
</evidence>
<feature type="domain" description="PKS/mFAS DH" evidence="6">
    <location>
        <begin position="328"/>
        <end position="594"/>
    </location>
</feature>
<organism evidence="8">
    <name type="scientific">Metarhizium acridum (strain CQMa 102)</name>
    <dbReference type="NCBI Taxonomy" id="655827"/>
    <lineage>
        <taxon>Eukaryota</taxon>
        <taxon>Fungi</taxon>
        <taxon>Dikarya</taxon>
        <taxon>Ascomycota</taxon>
        <taxon>Pezizomycotina</taxon>
        <taxon>Sordariomycetes</taxon>
        <taxon>Hypocreomycetidae</taxon>
        <taxon>Hypocreales</taxon>
        <taxon>Clavicipitaceae</taxon>
        <taxon>Metarhizium</taxon>
    </lineage>
</organism>
<evidence type="ECO:0000256" key="1">
    <source>
        <dbReference type="ARBA" id="ARBA00022450"/>
    </source>
</evidence>
<dbReference type="SMART" id="SM00827">
    <property type="entry name" value="PKS_AT"/>
    <property type="match status" value="1"/>
</dbReference>
<evidence type="ECO:0000256" key="2">
    <source>
        <dbReference type="ARBA" id="ARBA00022553"/>
    </source>
</evidence>
<dbReference type="AlphaFoldDB" id="E9E738"/>
<dbReference type="EMBL" id="GL698514">
    <property type="protein sequence ID" value="EFY88213.1"/>
    <property type="molecule type" value="Genomic_DNA"/>
</dbReference>
<dbReference type="InterPro" id="IPR050091">
    <property type="entry name" value="PKS_NRPS_Biosynth_Enz"/>
</dbReference>
<dbReference type="STRING" id="655827.E9E738"/>
<dbReference type="InterPro" id="IPR001227">
    <property type="entry name" value="Ac_transferase_dom_sf"/>
</dbReference>
<feature type="region of interest" description="N-terminal hotdog fold" evidence="5">
    <location>
        <begin position="328"/>
        <end position="434"/>
    </location>
</feature>
<evidence type="ECO:0000313" key="7">
    <source>
        <dbReference type="EMBL" id="EFY88213.1"/>
    </source>
</evidence>
<sequence>MGRELMAKSPFFRKPIAKCEAVLRRLPLQYAPSWSLAEELMLDASKSRLSQAEISQPLCTAVQLALIAAAYASGIITLRGAMQIAYYRGYHAKLAKGRQGQQGGMMAVGISTDKALQFCQRAEFKGRIQVATRNAPQSVTLSGDKDAITTAKQILDDDGTFARQLNVDTAYHSYHMLPCAKPYLESLLACDIEVRRPSPANAYGARGLKGPYWVDNMAQTVLFSRAVESSIWHGGPLDLVIELGPHPALKGPIEQTLKAIHGFFPPYTGVLKRGTNDVETFSAALGWHFVSQRAVHRPHQEPSWDHEQIYWRESRTTRKYRTGRDMSHELLGRRALDDNECEMRWRNVLKVSELPWTQGHKVLGEALLPGAAYISMALEAGRSLAVEGAEQSSCSSSASTSAVHACSGNILVYLDTASESEANSGMLQLPLRGPRASNLVDIDCEGAYSLFGRIGLEYSDVFRRIKTSSRRLGHATASAVWDEGSLSDHYIVHPAILDVAFQSMFIARAHPNSGQISSALLPSRIEHVTVVPSSSLLSKLQRRQTISAEFDSWVLNQTATSVRGDINVYDSDTGSPLLQVEGFEVKMVGELDASNHRLLFSKTSWGPDVSLLGLADPIRNAAADAAVLSSAEASERVSLFYVRQIMDEISIQDRSDAMWYHKRMLESFDQHLEKVKNDQHLHLRTEWLSDDWTVIQALGDANPDAVELQMLHAVGKNMLSVIRGEKHMLEVMRVNNLLDRFYADDKGMQQVNYFSANAIQQIIFKFPCCRILEIGAGTGATLWEQIK</sequence>
<dbReference type="InterPro" id="IPR049552">
    <property type="entry name" value="PKS_DH_N"/>
</dbReference>
<dbReference type="InterPro" id="IPR020807">
    <property type="entry name" value="PKS_DH"/>
</dbReference>
<keyword evidence="1" id="KW-0596">Phosphopantetheine</keyword>
<accession>E9E738</accession>
<dbReference type="Gene3D" id="3.10.129.110">
    <property type="entry name" value="Polyketide synthase dehydratase"/>
    <property type="match status" value="2"/>
</dbReference>
<dbReference type="SUPFAM" id="SSF52151">
    <property type="entry name" value="FabD/lysophospholipase-like"/>
    <property type="match status" value="1"/>
</dbReference>
<dbReference type="GO" id="GO:0006633">
    <property type="term" value="P:fatty acid biosynthetic process"/>
    <property type="evidence" value="ECO:0007669"/>
    <property type="project" value="TreeGrafter"/>
</dbReference>
<dbReference type="InterPro" id="IPR049900">
    <property type="entry name" value="PKS_mFAS_DH"/>
</dbReference>
<dbReference type="GO" id="GO:0044550">
    <property type="term" value="P:secondary metabolite biosynthetic process"/>
    <property type="evidence" value="ECO:0007669"/>
    <property type="project" value="TreeGrafter"/>
</dbReference>
<dbReference type="SMART" id="SM00826">
    <property type="entry name" value="PKS_DH"/>
    <property type="match status" value="1"/>
</dbReference>
<dbReference type="Pfam" id="PF14765">
    <property type="entry name" value="PS-DH"/>
    <property type="match status" value="1"/>
</dbReference>
<evidence type="ECO:0000313" key="8">
    <source>
        <dbReference type="Proteomes" id="UP000002499"/>
    </source>
</evidence>
<dbReference type="OrthoDB" id="329835at2759"/>
<dbReference type="InterPro" id="IPR049551">
    <property type="entry name" value="PKS_DH_C"/>
</dbReference>
<keyword evidence="3" id="KW-0808">Transferase</keyword>
<evidence type="ECO:0000256" key="3">
    <source>
        <dbReference type="ARBA" id="ARBA00022679"/>
    </source>
</evidence>
<dbReference type="InParanoid" id="E9E738"/>
<dbReference type="Proteomes" id="UP000002499">
    <property type="component" value="Unassembled WGS sequence"/>
</dbReference>
<dbReference type="Pfam" id="PF21089">
    <property type="entry name" value="PKS_DH_N"/>
    <property type="match status" value="1"/>
</dbReference>
<dbReference type="Pfam" id="PF00698">
    <property type="entry name" value="Acyl_transf_1"/>
    <property type="match status" value="1"/>
</dbReference>
<dbReference type="InterPro" id="IPR016035">
    <property type="entry name" value="Acyl_Trfase/lysoPLipase"/>
</dbReference>
<dbReference type="PANTHER" id="PTHR43775">
    <property type="entry name" value="FATTY ACID SYNTHASE"/>
    <property type="match status" value="1"/>
</dbReference>